<dbReference type="Pfam" id="PF00291">
    <property type="entry name" value="PALP"/>
    <property type="match status" value="1"/>
</dbReference>
<evidence type="ECO:0000256" key="17">
    <source>
        <dbReference type="ARBA" id="ARBA00081060"/>
    </source>
</evidence>
<dbReference type="Proteomes" id="UP001497497">
    <property type="component" value="Unassembled WGS sequence"/>
</dbReference>
<evidence type="ECO:0000256" key="9">
    <source>
        <dbReference type="ARBA" id="ARBA00049406"/>
    </source>
</evidence>
<dbReference type="FunFam" id="3.40.50.1100:FF:000041">
    <property type="entry name" value="Threonine ammonia-lyase, variant"/>
    <property type="match status" value="1"/>
</dbReference>
<comment type="catalytic activity">
    <reaction evidence="11">
        <text>L-serine = D-serine</text>
        <dbReference type="Rhea" id="RHEA:10980"/>
        <dbReference type="ChEBI" id="CHEBI:33384"/>
        <dbReference type="ChEBI" id="CHEBI:35247"/>
        <dbReference type="EC" id="5.1.1.18"/>
    </reaction>
</comment>
<protein>
    <recommendedName>
        <fullName evidence="15">Serine racemase</fullName>
        <ecNumber evidence="3">4.3.1.17</ecNumber>
        <ecNumber evidence="13">4.3.1.18</ecNumber>
        <ecNumber evidence="14">5.1.1.18</ecNumber>
    </recommendedName>
    <alternativeName>
        <fullName evidence="16">D-serine ammonia-lyase</fullName>
    </alternativeName>
    <alternativeName>
        <fullName evidence="18">D-serine dehydratase</fullName>
    </alternativeName>
    <alternativeName>
        <fullName evidence="17">L-serine ammonia-lyase</fullName>
    </alternativeName>
    <alternativeName>
        <fullName evidence="7">L-serine deaminase</fullName>
    </alternativeName>
    <alternativeName>
        <fullName evidence="6">L-serine dehydratase</fullName>
    </alternativeName>
    <alternativeName>
        <fullName evidence="8">L-threonine dehydratase</fullName>
    </alternativeName>
</protein>
<evidence type="ECO:0000259" key="19">
    <source>
        <dbReference type="Pfam" id="PF00291"/>
    </source>
</evidence>
<dbReference type="InterPro" id="IPR044561">
    <property type="entry name" value="ACT_ThrD-II-like"/>
</dbReference>
<dbReference type="GO" id="GO:0008721">
    <property type="term" value="F:D-serine ammonia-lyase activity"/>
    <property type="evidence" value="ECO:0007669"/>
    <property type="project" value="UniProtKB-EC"/>
</dbReference>
<dbReference type="SUPFAM" id="SSF53686">
    <property type="entry name" value="Tryptophan synthase beta subunit-like PLP-dependent enzymes"/>
    <property type="match status" value="1"/>
</dbReference>
<evidence type="ECO:0000256" key="15">
    <source>
        <dbReference type="ARBA" id="ARBA00070760"/>
    </source>
</evidence>
<evidence type="ECO:0000256" key="10">
    <source>
        <dbReference type="ARBA" id="ARBA00050422"/>
    </source>
</evidence>
<dbReference type="PANTHER" id="PTHR48078:SF19">
    <property type="entry name" value="ACT DOMAIN-CONTAINING PROTEIN"/>
    <property type="match status" value="1"/>
</dbReference>
<feature type="domain" description="Tryptophan synthase beta chain-like PALP" evidence="19">
    <location>
        <begin position="295"/>
        <end position="581"/>
    </location>
</feature>
<evidence type="ECO:0000256" key="18">
    <source>
        <dbReference type="ARBA" id="ARBA00081761"/>
    </source>
</evidence>
<evidence type="ECO:0000256" key="11">
    <source>
        <dbReference type="ARBA" id="ARBA00051769"/>
    </source>
</evidence>
<comment type="catalytic activity">
    <reaction evidence="10">
        <text>D-serine = pyruvate + NH4(+)</text>
        <dbReference type="Rhea" id="RHEA:13977"/>
        <dbReference type="ChEBI" id="CHEBI:15361"/>
        <dbReference type="ChEBI" id="CHEBI:28938"/>
        <dbReference type="ChEBI" id="CHEBI:35247"/>
        <dbReference type="EC" id="4.3.1.18"/>
    </reaction>
</comment>
<gene>
    <name evidence="20" type="ORF">GSLYS_00017075001</name>
</gene>
<evidence type="ECO:0000256" key="12">
    <source>
        <dbReference type="ARBA" id="ARBA00056426"/>
    </source>
</evidence>
<dbReference type="GO" id="GO:0003941">
    <property type="term" value="F:L-serine ammonia-lyase activity"/>
    <property type="evidence" value="ECO:0007669"/>
    <property type="project" value="UniProtKB-EC"/>
</dbReference>
<keyword evidence="4" id="KW-0663">Pyridoxal phosphate</keyword>
<proteinExistence type="inferred from homology"/>
<evidence type="ECO:0000256" key="3">
    <source>
        <dbReference type="ARBA" id="ARBA00012093"/>
    </source>
</evidence>
<dbReference type="GO" id="GO:0005524">
    <property type="term" value="F:ATP binding"/>
    <property type="evidence" value="ECO:0007669"/>
    <property type="project" value="UniProtKB-ARBA"/>
</dbReference>
<sequence>MSNSDCCGVKGDFGSKLSSSEACRRPPMDQDQDSFLALCANPACGAQHERKKDACCPSDLSNSDRCDINKDGFSRCRGTVAVKNGMNGHCVAEDFKHQTCHKMRGDAKEESCSPSECASDDRNEAKDCAGDPCEAASCGRSGGHVIGECCDPNVGSLADCVQNGHCPSSNKDVITKKANQGCDRRCERGLRTSDRCEQRVKGTSHSPTLSCENGCDLAEEKSFKGDKTNACASSCCRDKVCEKECGSPTEERCCGNDVRTPDCGDVKDVYCDPENPVIINFKQICEARERIASYTKKTPCERSDTLSEVLGLHLFFKKDFIQPTGSFKVRGAFNALAQLSEDQRERGVIAASAGNHALALAYAGTKLNIPVTVVMPANATLMKIQKCRELNARVELCGQDFGEAKRYAMQVGKARGLLYVNGYDHPDILAGQGTMGCEIFEQLPHIDAIVVPVGGGGLIAGVSAALKHLKPDVEIYGVESEKSTGFKSAMEAGRPVMTKVSKSLAEGLSVPEAGVNALVTAMPLITELVTVKEDSIVTAMMQLLEKEKIVVEGAGAAGLAAIIEGKFPQLKGKTVVVILCGANIDMSVMRHVIEKGLTLQSKMMRFEVELPDTPGALAMLTALVGGQGASFKHINIKRDWVHNDVFSGKVTCVVETRDTEHAKKFEEVIRSHYLTCHF</sequence>
<evidence type="ECO:0000256" key="13">
    <source>
        <dbReference type="ARBA" id="ARBA00066349"/>
    </source>
</evidence>
<dbReference type="GO" id="GO:0009097">
    <property type="term" value="P:isoleucine biosynthetic process"/>
    <property type="evidence" value="ECO:0007669"/>
    <property type="project" value="TreeGrafter"/>
</dbReference>
<evidence type="ECO:0000256" key="14">
    <source>
        <dbReference type="ARBA" id="ARBA00066592"/>
    </source>
</evidence>
<accession>A0AAV2IBM4</accession>
<evidence type="ECO:0000256" key="5">
    <source>
        <dbReference type="ARBA" id="ARBA00023239"/>
    </source>
</evidence>
<comment type="catalytic activity">
    <reaction evidence="9">
        <text>L-serine = pyruvate + NH4(+)</text>
        <dbReference type="Rhea" id="RHEA:19169"/>
        <dbReference type="ChEBI" id="CHEBI:15361"/>
        <dbReference type="ChEBI" id="CHEBI:28938"/>
        <dbReference type="ChEBI" id="CHEBI:33384"/>
        <dbReference type="EC" id="4.3.1.17"/>
    </reaction>
</comment>
<comment type="caution">
    <text evidence="20">The sequence shown here is derived from an EMBL/GenBank/DDBJ whole genome shotgun (WGS) entry which is preliminary data.</text>
</comment>
<dbReference type="GO" id="GO:0030170">
    <property type="term" value="F:pyridoxal phosphate binding"/>
    <property type="evidence" value="ECO:0007669"/>
    <property type="project" value="UniProtKB-ARBA"/>
</dbReference>
<dbReference type="EC" id="4.3.1.18" evidence="13"/>
<dbReference type="EMBL" id="CAXITT010000557">
    <property type="protein sequence ID" value="CAL1543541.1"/>
    <property type="molecule type" value="Genomic_DNA"/>
</dbReference>
<keyword evidence="21" id="KW-1185">Reference proteome</keyword>
<dbReference type="EC" id="5.1.1.18" evidence="14"/>
<dbReference type="CDD" id="cd04886">
    <property type="entry name" value="ACT_ThrD-II-like"/>
    <property type="match status" value="1"/>
</dbReference>
<dbReference type="InterPro" id="IPR001926">
    <property type="entry name" value="TrpB-like_PALP"/>
</dbReference>
<evidence type="ECO:0000313" key="21">
    <source>
        <dbReference type="Proteomes" id="UP001497497"/>
    </source>
</evidence>
<dbReference type="CDD" id="cd01562">
    <property type="entry name" value="Thr-dehyd"/>
    <property type="match status" value="1"/>
</dbReference>
<dbReference type="InterPro" id="IPR036052">
    <property type="entry name" value="TrpB-like_PALP_sf"/>
</dbReference>
<reference evidence="20 21" key="1">
    <citation type="submission" date="2024-04" db="EMBL/GenBank/DDBJ databases">
        <authorList>
            <consortium name="Genoscope - CEA"/>
            <person name="William W."/>
        </authorList>
    </citation>
    <scope>NUCLEOTIDE SEQUENCE [LARGE SCALE GENOMIC DNA]</scope>
</reference>
<evidence type="ECO:0000256" key="4">
    <source>
        <dbReference type="ARBA" id="ARBA00022898"/>
    </source>
</evidence>
<evidence type="ECO:0000256" key="7">
    <source>
        <dbReference type="ARBA" id="ARBA00041766"/>
    </source>
</evidence>
<dbReference type="GO" id="GO:0030378">
    <property type="term" value="F:serine racemase activity"/>
    <property type="evidence" value="ECO:0007669"/>
    <property type="project" value="UniProtKB-EC"/>
</dbReference>
<evidence type="ECO:0000256" key="2">
    <source>
        <dbReference type="ARBA" id="ARBA00010869"/>
    </source>
</evidence>
<dbReference type="EC" id="4.3.1.17" evidence="3"/>
<evidence type="ECO:0000256" key="1">
    <source>
        <dbReference type="ARBA" id="ARBA00001933"/>
    </source>
</evidence>
<keyword evidence="5" id="KW-0456">Lyase</keyword>
<comment type="function">
    <text evidence="12">Catalyzes the synthesis of D-serine from L-serine. D-serine is a key coagonist with glutamate at NMDA receptors. Has dehydratase activity towards both L-serine and D-serine.</text>
</comment>
<dbReference type="InterPro" id="IPR050147">
    <property type="entry name" value="Ser/Thr_Dehydratase"/>
</dbReference>
<dbReference type="FunFam" id="3.40.50.1100:FF:000007">
    <property type="entry name" value="L-threonine dehydratase catabolic TdcB"/>
    <property type="match status" value="1"/>
</dbReference>
<dbReference type="GO" id="GO:0004794">
    <property type="term" value="F:threonine deaminase activity"/>
    <property type="evidence" value="ECO:0007669"/>
    <property type="project" value="TreeGrafter"/>
</dbReference>
<comment type="similarity">
    <text evidence="2">Belongs to the serine/threonine dehydratase family.</text>
</comment>
<dbReference type="PANTHER" id="PTHR48078">
    <property type="entry name" value="THREONINE DEHYDRATASE, MITOCHONDRIAL-RELATED"/>
    <property type="match status" value="1"/>
</dbReference>
<dbReference type="Gene3D" id="3.40.50.1100">
    <property type="match status" value="2"/>
</dbReference>
<dbReference type="GO" id="GO:0006567">
    <property type="term" value="P:L-threonine catabolic process"/>
    <property type="evidence" value="ECO:0007669"/>
    <property type="project" value="TreeGrafter"/>
</dbReference>
<evidence type="ECO:0000256" key="16">
    <source>
        <dbReference type="ARBA" id="ARBA00076108"/>
    </source>
</evidence>
<evidence type="ECO:0000256" key="6">
    <source>
        <dbReference type="ARBA" id="ARBA00031418"/>
    </source>
</evidence>
<comment type="cofactor">
    <cofactor evidence="1">
        <name>pyridoxal 5'-phosphate</name>
        <dbReference type="ChEBI" id="CHEBI:597326"/>
    </cofactor>
</comment>
<dbReference type="GO" id="GO:0070178">
    <property type="term" value="P:D-serine metabolic process"/>
    <property type="evidence" value="ECO:0007669"/>
    <property type="project" value="UniProtKB-ARBA"/>
</dbReference>
<dbReference type="AlphaFoldDB" id="A0AAV2IBM4"/>
<organism evidence="20 21">
    <name type="scientific">Lymnaea stagnalis</name>
    <name type="common">Great pond snail</name>
    <name type="synonym">Helix stagnalis</name>
    <dbReference type="NCBI Taxonomy" id="6523"/>
    <lineage>
        <taxon>Eukaryota</taxon>
        <taxon>Metazoa</taxon>
        <taxon>Spiralia</taxon>
        <taxon>Lophotrochozoa</taxon>
        <taxon>Mollusca</taxon>
        <taxon>Gastropoda</taxon>
        <taxon>Heterobranchia</taxon>
        <taxon>Euthyneura</taxon>
        <taxon>Panpulmonata</taxon>
        <taxon>Hygrophila</taxon>
        <taxon>Lymnaeoidea</taxon>
        <taxon>Lymnaeidae</taxon>
        <taxon>Lymnaea</taxon>
    </lineage>
</organism>
<evidence type="ECO:0000256" key="8">
    <source>
        <dbReference type="ARBA" id="ARBA00042605"/>
    </source>
</evidence>
<evidence type="ECO:0000313" key="20">
    <source>
        <dbReference type="EMBL" id="CAL1543541.1"/>
    </source>
</evidence>
<name>A0AAV2IBM4_LYMST</name>
<dbReference type="GO" id="GO:0006565">
    <property type="term" value="P:L-serine catabolic process"/>
    <property type="evidence" value="ECO:0007669"/>
    <property type="project" value="TreeGrafter"/>
</dbReference>